<protein>
    <submittedName>
        <fullName evidence="3">Uncharacterized protein</fullName>
    </submittedName>
</protein>
<name>A0A5P2UXU9_9ACTN</name>
<proteinExistence type="predicted"/>
<reference evidence="2" key="3">
    <citation type="submission" date="2020-09" db="EMBL/GenBank/DDBJ databases">
        <authorList>
            <person name="Sun Q."/>
            <person name="Ohkuma M."/>
        </authorList>
    </citation>
    <scope>NUCLEOTIDE SEQUENCE</scope>
    <source>
        <strain evidence="2">JCM 4834</strain>
    </source>
</reference>
<evidence type="ECO:0000313" key="3">
    <source>
        <dbReference type="EMBL" id="QEU82341.1"/>
    </source>
</evidence>
<dbReference type="EMBL" id="BMVX01000011">
    <property type="protein sequence ID" value="GGZ70111.1"/>
    <property type="molecule type" value="Genomic_DNA"/>
</dbReference>
<keyword evidence="4" id="KW-1185">Reference proteome</keyword>
<dbReference type="OrthoDB" id="4320982at2"/>
<evidence type="ECO:0000256" key="1">
    <source>
        <dbReference type="SAM" id="MobiDB-lite"/>
    </source>
</evidence>
<dbReference type="KEGG" id="ssub:CP968_32385"/>
<reference evidence="2" key="1">
    <citation type="journal article" date="2014" name="Int. J. Syst. Evol. Microbiol.">
        <title>Complete genome sequence of Corynebacterium casei LMG S-19264T (=DSM 44701T), isolated from a smear-ripened cheese.</title>
        <authorList>
            <consortium name="US DOE Joint Genome Institute (JGI-PGF)"/>
            <person name="Walter F."/>
            <person name="Albersmeier A."/>
            <person name="Kalinowski J."/>
            <person name="Ruckert C."/>
        </authorList>
    </citation>
    <scope>NUCLEOTIDE SEQUENCE</scope>
    <source>
        <strain evidence="2">JCM 4834</strain>
    </source>
</reference>
<evidence type="ECO:0000313" key="4">
    <source>
        <dbReference type="Proteomes" id="UP000326831"/>
    </source>
</evidence>
<sequence>MTETSKNGPNDKNDKSGKSGKNGGGEHGHPRTTPSEAVGESGDQEARRQADEAVVADQSEGARAGRGGTPGRSAKEQSPGIGREEQVRPYPAEGGEGKGGKGR</sequence>
<dbReference type="RefSeq" id="WP_150521349.1">
    <property type="nucleotide sequence ID" value="NZ_BMVX01000011.1"/>
</dbReference>
<reference evidence="3 4" key="2">
    <citation type="submission" date="2017-09" db="EMBL/GenBank/DDBJ databases">
        <authorList>
            <person name="Lee N."/>
            <person name="Cho B.-K."/>
        </authorList>
    </citation>
    <scope>NUCLEOTIDE SEQUENCE [LARGE SCALE GENOMIC DNA]</scope>
    <source>
        <strain evidence="3 4">ATCC 27467</strain>
    </source>
</reference>
<gene>
    <name evidence="3" type="ORF">CP968_32385</name>
    <name evidence="2" type="ORF">GCM10010371_32490</name>
</gene>
<dbReference type="AlphaFoldDB" id="A0A5P2UXU9"/>
<dbReference type="Proteomes" id="UP000634660">
    <property type="component" value="Unassembled WGS sequence"/>
</dbReference>
<evidence type="ECO:0000313" key="2">
    <source>
        <dbReference type="EMBL" id="GGZ70111.1"/>
    </source>
</evidence>
<dbReference type="EMBL" id="CP023701">
    <property type="protein sequence ID" value="QEU82341.1"/>
    <property type="molecule type" value="Genomic_DNA"/>
</dbReference>
<feature type="region of interest" description="Disordered" evidence="1">
    <location>
        <begin position="1"/>
        <end position="103"/>
    </location>
</feature>
<accession>A0A5P2UXU9</accession>
<dbReference type="Proteomes" id="UP000326831">
    <property type="component" value="Chromosome"/>
</dbReference>
<organism evidence="3 4">
    <name type="scientific">Streptomyces subrutilus</name>
    <dbReference type="NCBI Taxonomy" id="36818"/>
    <lineage>
        <taxon>Bacteria</taxon>
        <taxon>Bacillati</taxon>
        <taxon>Actinomycetota</taxon>
        <taxon>Actinomycetes</taxon>
        <taxon>Kitasatosporales</taxon>
        <taxon>Streptomycetaceae</taxon>
        <taxon>Streptomyces</taxon>
    </lineage>
</organism>